<dbReference type="Gramene" id="C.cajan_01279.t">
    <property type="protein sequence ID" value="C.cajan_01279.t.cds1"/>
    <property type="gene ID" value="C.cajan_01279"/>
</dbReference>
<name>A0A151SJT9_CAJCA</name>
<gene>
    <name evidence="3" type="ORF">KK1_001311</name>
</gene>
<feature type="compositionally biased region" description="Low complexity" evidence="1">
    <location>
        <begin position="215"/>
        <end position="225"/>
    </location>
</feature>
<protein>
    <recommendedName>
        <fullName evidence="2">Tf2-1-like SH3-like domain-containing protein</fullName>
    </recommendedName>
</protein>
<dbReference type="EMBL" id="CM003613">
    <property type="protein sequence ID" value="KYP55106.1"/>
    <property type="molecule type" value="Genomic_DNA"/>
</dbReference>
<dbReference type="Pfam" id="PF24626">
    <property type="entry name" value="SH3_Tf2-1"/>
    <property type="match status" value="1"/>
</dbReference>
<organism evidence="3 4">
    <name type="scientific">Cajanus cajan</name>
    <name type="common">Pigeon pea</name>
    <name type="synonym">Cajanus indicus</name>
    <dbReference type="NCBI Taxonomy" id="3821"/>
    <lineage>
        <taxon>Eukaryota</taxon>
        <taxon>Viridiplantae</taxon>
        <taxon>Streptophyta</taxon>
        <taxon>Embryophyta</taxon>
        <taxon>Tracheophyta</taxon>
        <taxon>Spermatophyta</taxon>
        <taxon>Magnoliopsida</taxon>
        <taxon>eudicotyledons</taxon>
        <taxon>Gunneridae</taxon>
        <taxon>Pentapetalae</taxon>
        <taxon>rosids</taxon>
        <taxon>fabids</taxon>
        <taxon>Fabales</taxon>
        <taxon>Fabaceae</taxon>
        <taxon>Papilionoideae</taxon>
        <taxon>50 kb inversion clade</taxon>
        <taxon>NPAAA clade</taxon>
        <taxon>indigoferoid/millettioid clade</taxon>
        <taxon>Phaseoleae</taxon>
        <taxon>Cajanus</taxon>
    </lineage>
</organism>
<dbReference type="AlphaFoldDB" id="A0A151SJT9"/>
<reference evidence="3 4" key="1">
    <citation type="journal article" date="2012" name="Nat. Biotechnol.">
        <title>Draft genome sequence of pigeonpea (Cajanus cajan), an orphan legume crop of resource-poor farmers.</title>
        <authorList>
            <person name="Varshney R.K."/>
            <person name="Chen W."/>
            <person name="Li Y."/>
            <person name="Bharti A.K."/>
            <person name="Saxena R.K."/>
            <person name="Schlueter J.A."/>
            <person name="Donoghue M.T."/>
            <person name="Azam S."/>
            <person name="Fan G."/>
            <person name="Whaley A.M."/>
            <person name="Farmer A.D."/>
            <person name="Sheridan J."/>
            <person name="Iwata A."/>
            <person name="Tuteja R."/>
            <person name="Penmetsa R.V."/>
            <person name="Wu W."/>
            <person name="Upadhyaya H.D."/>
            <person name="Yang S.P."/>
            <person name="Shah T."/>
            <person name="Saxena K.B."/>
            <person name="Michael T."/>
            <person name="McCombie W.R."/>
            <person name="Yang B."/>
            <person name="Zhang G."/>
            <person name="Yang H."/>
            <person name="Wang J."/>
            <person name="Spillane C."/>
            <person name="Cook D.R."/>
            <person name="May G.D."/>
            <person name="Xu X."/>
            <person name="Jackson S.A."/>
        </authorList>
    </citation>
    <scope>NUCLEOTIDE SEQUENCE [LARGE SCALE GENOMIC DNA]</scope>
    <source>
        <strain evidence="4">cv. Asha</strain>
    </source>
</reference>
<evidence type="ECO:0000313" key="3">
    <source>
        <dbReference type="EMBL" id="KYP55106.1"/>
    </source>
</evidence>
<evidence type="ECO:0000256" key="1">
    <source>
        <dbReference type="SAM" id="MobiDB-lite"/>
    </source>
</evidence>
<keyword evidence="4" id="KW-1185">Reference proteome</keyword>
<proteinExistence type="predicted"/>
<feature type="compositionally biased region" description="Basic and acidic residues" evidence="1">
    <location>
        <begin position="192"/>
        <end position="201"/>
    </location>
</feature>
<dbReference type="PANTHER" id="PTHR46148:SF52">
    <property type="entry name" value="OS04G0603800 PROTEIN"/>
    <property type="match status" value="1"/>
</dbReference>
<evidence type="ECO:0000259" key="2">
    <source>
        <dbReference type="Pfam" id="PF24626"/>
    </source>
</evidence>
<dbReference type="InterPro" id="IPR056924">
    <property type="entry name" value="SH3_Tf2-1"/>
</dbReference>
<feature type="region of interest" description="Disordered" evidence="1">
    <location>
        <begin position="171"/>
        <end position="225"/>
    </location>
</feature>
<feature type="domain" description="Tf2-1-like SH3-like" evidence="2">
    <location>
        <begin position="17"/>
        <end position="81"/>
    </location>
</feature>
<dbReference type="PANTHER" id="PTHR46148">
    <property type="entry name" value="CHROMO DOMAIN-CONTAINING PROTEIN"/>
    <property type="match status" value="1"/>
</dbReference>
<evidence type="ECO:0000313" key="4">
    <source>
        <dbReference type="Proteomes" id="UP000075243"/>
    </source>
</evidence>
<accession>A0A151SJT9</accession>
<dbReference type="Proteomes" id="UP000075243">
    <property type="component" value="Chromosome 11"/>
</dbReference>
<feature type="compositionally biased region" description="Polar residues" evidence="1">
    <location>
        <begin position="171"/>
        <end position="190"/>
    </location>
</feature>
<sequence>MKSLADQKRKDHTFEVGDWVLLRLQPYRQVSLHRRSNQKLARRFYGLFRVHRRIGAVAYELELPLSSKLHPVFHISRLRPYIGNAPSLHHQPLSPDSVLLRRDETLITTSDVQTPPSGTSPPFPIPLRDQDFYETPRDPSRSVPHRFPFIKEKFPLPLPAAPLDHSRTATINPSPTFSQSKTTSTVNPLTPTRDDVNHEAPSKLVPRGPLDGEVTNTNASETATSSSIRASHLVANPRFPSTDLADKVIFGPRSSDKRIKSAPIWSKDFIV</sequence>